<feature type="transmembrane region" description="Helical" evidence="1">
    <location>
        <begin position="6"/>
        <end position="28"/>
    </location>
</feature>
<gene>
    <name evidence="2" type="ORF">A2907_01730</name>
</gene>
<dbReference type="EMBL" id="MEYQ01000008">
    <property type="protein sequence ID" value="OGD39403.1"/>
    <property type="molecule type" value="Genomic_DNA"/>
</dbReference>
<accession>A0A1F5C976</accession>
<feature type="transmembrane region" description="Helical" evidence="1">
    <location>
        <begin position="40"/>
        <end position="63"/>
    </location>
</feature>
<name>A0A1F5C976_9BACT</name>
<evidence type="ECO:0000313" key="3">
    <source>
        <dbReference type="Proteomes" id="UP000177947"/>
    </source>
</evidence>
<sequence length="70" mass="8255">MFYIFLPIFLIILIIFAVILSILILHLVKYRLPEKDYTNKIIIFFLAGSSVFLLINIIAFFSIPWDSLIY</sequence>
<evidence type="ECO:0000256" key="1">
    <source>
        <dbReference type="SAM" id="Phobius"/>
    </source>
</evidence>
<protein>
    <submittedName>
        <fullName evidence="2">Uncharacterized protein</fullName>
    </submittedName>
</protein>
<dbReference type="Proteomes" id="UP000177947">
    <property type="component" value="Unassembled WGS sequence"/>
</dbReference>
<keyword evidence="1" id="KW-0812">Transmembrane</keyword>
<organism evidence="2 3">
    <name type="scientific">Candidatus Azambacteria bacterium RIFCSPLOWO2_01_FULL_37_9</name>
    <dbReference type="NCBI Taxonomy" id="1797297"/>
    <lineage>
        <taxon>Bacteria</taxon>
        <taxon>Candidatus Azamiibacteriota</taxon>
    </lineage>
</organism>
<evidence type="ECO:0000313" key="2">
    <source>
        <dbReference type="EMBL" id="OGD39403.1"/>
    </source>
</evidence>
<keyword evidence="1" id="KW-0472">Membrane</keyword>
<dbReference type="AlphaFoldDB" id="A0A1F5C976"/>
<reference evidence="2 3" key="1">
    <citation type="journal article" date="2016" name="Nat. Commun.">
        <title>Thousands of microbial genomes shed light on interconnected biogeochemical processes in an aquifer system.</title>
        <authorList>
            <person name="Anantharaman K."/>
            <person name="Brown C.T."/>
            <person name="Hug L.A."/>
            <person name="Sharon I."/>
            <person name="Castelle C.J."/>
            <person name="Probst A.J."/>
            <person name="Thomas B.C."/>
            <person name="Singh A."/>
            <person name="Wilkins M.J."/>
            <person name="Karaoz U."/>
            <person name="Brodie E.L."/>
            <person name="Williams K.H."/>
            <person name="Hubbard S.S."/>
            <person name="Banfield J.F."/>
        </authorList>
    </citation>
    <scope>NUCLEOTIDE SEQUENCE [LARGE SCALE GENOMIC DNA]</scope>
</reference>
<keyword evidence="1" id="KW-1133">Transmembrane helix</keyword>
<proteinExistence type="predicted"/>
<comment type="caution">
    <text evidence="2">The sequence shown here is derived from an EMBL/GenBank/DDBJ whole genome shotgun (WGS) entry which is preliminary data.</text>
</comment>